<keyword evidence="3" id="KW-1185">Reference proteome</keyword>
<evidence type="ECO:0000313" key="3">
    <source>
        <dbReference type="Proteomes" id="UP001633002"/>
    </source>
</evidence>
<comment type="caution">
    <text evidence="2">The sequence shown here is derived from an EMBL/GenBank/DDBJ whole genome shotgun (WGS) entry which is preliminary data.</text>
</comment>
<reference evidence="2 3" key="1">
    <citation type="submission" date="2024-09" db="EMBL/GenBank/DDBJ databases">
        <title>Chromosome-scale assembly of Riccia sorocarpa.</title>
        <authorList>
            <person name="Paukszto L."/>
        </authorList>
    </citation>
    <scope>NUCLEOTIDE SEQUENCE [LARGE SCALE GENOMIC DNA]</scope>
    <source>
        <strain evidence="2">LP-2024</strain>
        <tissue evidence="2">Aerial parts of the thallus</tissue>
    </source>
</reference>
<sequence length="173" mass="20002">MIQETHWDWTQERYRNLNPKKKMVQLCPPSINHQLHPDSRYKLPSVVLKTVPTGLPMRTTLKQIEAEIRGKKVEVAKETAIENHSAMTDERAMEEHELDAREKTVQEDPDVHVVQMGIDPKEVDGLENYYMAPETQAELLRRGRENQIEEPILDPSIKTDRTELGPAVIKRST</sequence>
<organism evidence="2 3">
    <name type="scientific">Riccia sorocarpa</name>
    <dbReference type="NCBI Taxonomy" id="122646"/>
    <lineage>
        <taxon>Eukaryota</taxon>
        <taxon>Viridiplantae</taxon>
        <taxon>Streptophyta</taxon>
        <taxon>Embryophyta</taxon>
        <taxon>Marchantiophyta</taxon>
        <taxon>Marchantiopsida</taxon>
        <taxon>Marchantiidae</taxon>
        <taxon>Marchantiales</taxon>
        <taxon>Ricciaceae</taxon>
        <taxon>Riccia</taxon>
    </lineage>
</organism>
<accession>A0ABD3IBH3</accession>
<protein>
    <submittedName>
        <fullName evidence="2">Uncharacterized protein</fullName>
    </submittedName>
</protein>
<dbReference type="AlphaFoldDB" id="A0ABD3IBH3"/>
<dbReference type="EMBL" id="JBJQOH010000001">
    <property type="protein sequence ID" value="KAL3699627.1"/>
    <property type="molecule type" value="Genomic_DNA"/>
</dbReference>
<gene>
    <name evidence="2" type="ORF">R1sor_017649</name>
</gene>
<feature type="region of interest" description="Disordered" evidence="1">
    <location>
        <begin position="150"/>
        <end position="173"/>
    </location>
</feature>
<name>A0ABD3IBH3_9MARC</name>
<evidence type="ECO:0000256" key="1">
    <source>
        <dbReference type="SAM" id="MobiDB-lite"/>
    </source>
</evidence>
<evidence type="ECO:0000313" key="2">
    <source>
        <dbReference type="EMBL" id="KAL3699627.1"/>
    </source>
</evidence>
<dbReference type="Proteomes" id="UP001633002">
    <property type="component" value="Unassembled WGS sequence"/>
</dbReference>
<proteinExistence type="predicted"/>